<gene>
    <name evidence="1" type="ORF">BB560_006753</name>
</gene>
<comment type="caution">
    <text evidence="1">The sequence shown here is derived from an EMBL/GenBank/DDBJ whole genome shotgun (WGS) entry which is preliminary data.</text>
</comment>
<dbReference type="AlphaFoldDB" id="A0A2T9Y1X8"/>
<name>A0A2T9Y1X8_9FUNG</name>
<evidence type="ECO:0000313" key="1">
    <source>
        <dbReference type="EMBL" id="PVU86330.1"/>
    </source>
</evidence>
<proteinExistence type="predicted"/>
<evidence type="ECO:0000313" key="2">
    <source>
        <dbReference type="Proteomes" id="UP000245609"/>
    </source>
</evidence>
<dbReference type="PANTHER" id="PTHR28052:SF1">
    <property type="entry name" value="UPF0545 PROTEIN C22ORF39"/>
    <property type="match status" value="1"/>
</dbReference>
<protein>
    <submittedName>
        <fullName evidence="1">Uncharacterized protein</fullName>
    </submittedName>
</protein>
<accession>A0A2T9Y1X8</accession>
<organism evidence="1 2">
    <name type="scientific">Smittium megazygosporum</name>
    <dbReference type="NCBI Taxonomy" id="133381"/>
    <lineage>
        <taxon>Eukaryota</taxon>
        <taxon>Fungi</taxon>
        <taxon>Fungi incertae sedis</taxon>
        <taxon>Zoopagomycota</taxon>
        <taxon>Kickxellomycotina</taxon>
        <taxon>Harpellomycetes</taxon>
        <taxon>Harpellales</taxon>
        <taxon>Legeriomycetaceae</taxon>
        <taxon>Smittium</taxon>
    </lineage>
</organism>
<reference evidence="1 2" key="1">
    <citation type="journal article" date="2018" name="MBio">
        <title>Comparative Genomics Reveals the Core Gene Toolbox for the Fungus-Insect Symbiosis.</title>
        <authorList>
            <person name="Wang Y."/>
            <person name="Stata M."/>
            <person name="Wang W."/>
            <person name="Stajich J.E."/>
            <person name="White M.M."/>
            <person name="Moncalvo J.M."/>
        </authorList>
    </citation>
    <scope>NUCLEOTIDE SEQUENCE [LARGE SCALE GENOMIC DNA]</scope>
    <source>
        <strain evidence="1 2">SC-DP-2</strain>
    </source>
</reference>
<dbReference type="OrthoDB" id="2017405at2759"/>
<dbReference type="EMBL" id="MBFS01003504">
    <property type="protein sequence ID" value="PVU86330.1"/>
    <property type="molecule type" value="Genomic_DNA"/>
</dbReference>
<dbReference type="InterPro" id="IPR021475">
    <property type="entry name" value="Pants/Emi1-like"/>
</dbReference>
<dbReference type="Pfam" id="PF11326">
    <property type="entry name" value="PANTS-like"/>
    <property type="match status" value="1"/>
</dbReference>
<sequence length="98" mass="11841">MEGSEIDDFECSTSDAIDEIFHCWRKQVKNVYRYGNKLDCSKYWEKFKLCAKIKFQTTEARENSIKNYLEKQKIKKETEPNLYDVWTERTEPPEQFAK</sequence>
<dbReference type="STRING" id="133381.A0A2T9Y1X8"/>
<dbReference type="Proteomes" id="UP000245609">
    <property type="component" value="Unassembled WGS sequence"/>
</dbReference>
<dbReference type="PANTHER" id="PTHR28052">
    <property type="entry name" value="UPF0545 PROTEIN C22ORF39"/>
    <property type="match status" value="1"/>
</dbReference>
<keyword evidence="2" id="KW-1185">Reference proteome</keyword>